<comment type="caution">
    <text evidence="2">The sequence shown here is derived from an EMBL/GenBank/DDBJ whole genome shotgun (WGS) entry which is preliminary data.</text>
</comment>
<dbReference type="PANTHER" id="PTHR11079">
    <property type="entry name" value="CYTOSINE DEAMINASE FAMILY MEMBER"/>
    <property type="match status" value="1"/>
</dbReference>
<keyword evidence="3" id="KW-1185">Reference proteome</keyword>
<feature type="domain" description="CMP/dCMP-type deaminase" evidence="1">
    <location>
        <begin position="4"/>
        <end position="120"/>
    </location>
</feature>
<sequence length="159" mass="17779">MITKQDYTYLERCVELTAIALEEGNEPFGSLLVSENGDILFEDYNKISSGDPTKHPEFAIAQFASIHLSELERHHATVYTSGEHCPMCASAHGLAGLGRIVYASSSVQLREWRKEWGQKSSNLKPLAIQDVLVKANVDGPVLELSEQIKSLHLKRRSRE</sequence>
<evidence type="ECO:0000313" key="3">
    <source>
        <dbReference type="Proteomes" id="UP000741863"/>
    </source>
</evidence>
<accession>A0ABS2PBV0</accession>
<reference evidence="2 3" key="1">
    <citation type="submission" date="2021-01" db="EMBL/GenBank/DDBJ databases">
        <title>Genomic Encyclopedia of Type Strains, Phase IV (KMG-IV): sequencing the most valuable type-strain genomes for metagenomic binning, comparative biology and taxonomic classification.</title>
        <authorList>
            <person name="Goeker M."/>
        </authorList>
    </citation>
    <scope>NUCLEOTIDE SEQUENCE [LARGE SCALE GENOMIC DNA]</scope>
    <source>
        <strain evidence="2 3">DSM 25540</strain>
    </source>
</reference>
<dbReference type="Gene3D" id="3.40.140.10">
    <property type="entry name" value="Cytidine Deaminase, domain 2"/>
    <property type="match status" value="1"/>
</dbReference>
<dbReference type="PROSITE" id="PS51747">
    <property type="entry name" value="CYT_DCMP_DEAMINASES_2"/>
    <property type="match status" value="1"/>
</dbReference>
<protein>
    <submittedName>
        <fullName evidence="2">tRNA(Arg) A34 adenosine deaminase TadA</fullName>
    </submittedName>
</protein>
<dbReference type="RefSeq" id="WP_204697145.1">
    <property type="nucleotide sequence ID" value="NZ_JAFBEC010000004.1"/>
</dbReference>
<dbReference type="EMBL" id="JAFBEC010000004">
    <property type="protein sequence ID" value="MBM7632777.1"/>
    <property type="molecule type" value="Genomic_DNA"/>
</dbReference>
<evidence type="ECO:0000313" key="2">
    <source>
        <dbReference type="EMBL" id="MBM7632777.1"/>
    </source>
</evidence>
<dbReference type="SUPFAM" id="SSF53927">
    <property type="entry name" value="Cytidine deaminase-like"/>
    <property type="match status" value="1"/>
</dbReference>
<dbReference type="InterPro" id="IPR002125">
    <property type="entry name" value="CMP_dCMP_dom"/>
</dbReference>
<proteinExistence type="predicted"/>
<dbReference type="PANTHER" id="PTHR11079:SF179">
    <property type="entry name" value="TRNA(ADENINE(34)) DEAMINASE, CHLOROPLASTIC"/>
    <property type="match status" value="1"/>
</dbReference>
<gene>
    <name evidence="2" type="ORF">JOD17_001871</name>
</gene>
<evidence type="ECO:0000259" key="1">
    <source>
        <dbReference type="PROSITE" id="PS51747"/>
    </source>
</evidence>
<dbReference type="Pfam" id="PF00383">
    <property type="entry name" value="dCMP_cyt_deam_1"/>
    <property type="match status" value="1"/>
</dbReference>
<organism evidence="2 3">
    <name type="scientific">Geomicrobium sediminis</name>
    <dbReference type="NCBI Taxonomy" id="1347788"/>
    <lineage>
        <taxon>Bacteria</taxon>
        <taxon>Bacillati</taxon>
        <taxon>Bacillota</taxon>
        <taxon>Bacilli</taxon>
        <taxon>Bacillales</taxon>
        <taxon>Geomicrobium</taxon>
    </lineage>
</organism>
<dbReference type="CDD" id="cd01285">
    <property type="entry name" value="nucleoside_deaminase"/>
    <property type="match status" value="1"/>
</dbReference>
<name>A0ABS2PBV0_9BACL</name>
<dbReference type="Proteomes" id="UP000741863">
    <property type="component" value="Unassembled WGS sequence"/>
</dbReference>
<dbReference type="InterPro" id="IPR016193">
    <property type="entry name" value="Cytidine_deaminase-like"/>
</dbReference>